<evidence type="ECO:0000256" key="1">
    <source>
        <dbReference type="PROSITE-ProRule" id="PRU00285"/>
    </source>
</evidence>
<dbReference type="AlphaFoldDB" id="A0A1V2VRZ9"/>
<reference evidence="5 7" key="1">
    <citation type="submission" date="2016-08" db="EMBL/GenBank/DDBJ databases">
        <authorList>
            <person name="Seilhamer J.J."/>
        </authorList>
    </citation>
    <scope>NUCLEOTIDE SEQUENCE [LARGE SCALE GENOMIC DNA]</scope>
    <source>
        <strain evidence="5 7">VC14762</strain>
    </source>
</reference>
<comment type="similarity">
    <text evidence="1 2">Belongs to the small heat shock protein (HSP20) family.</text>
</comment>
<evidence type="ECO:0000256" key="3">
    <source>
        <dbReference type="SAM" id="MobiDB-lite"/>
    </source>
</evidence>
<dbReference type="SUPFAM" id="SSF49764">
    <property type="entry name" value="HSP20-like chaperones"/>
    <property type="match status" value="1"/>
</dbReference>
<accession>A0A1V2VRZ9</accession>
<dbReference type="OrthoDB" id="9808910at2"/>
<dbReference type="Gene3D" id="2.60.40.790">
    <property type="match status" value="1"/>
</dbReference>
<gene>
    <name evidence="6" type="ORF">A8E72_35280</name>
    <name evidence="5" type="ORF">A8E72_36885</name>
</gene>
<sequence>MKESSTKLAVNKPQESAEHAPTGASYWHPIETLRHEMDRLFDDFNRSAGMPTVRRPIFNRQPFWRRDHEWSAEPAVDFAESEKSYEITAELPGLDQKDIEVKLANGGLSIRGEKQEEKEEQHKNYYVHERRFGSFERYFRMPDGVDRNKIEASFQKGILTVTLPKTLEARKAEKKIEVKAG</sequence>
<feature type="region of interest" description="Disordered" evidence="3">
    <location>
        <begin position="1"/>
        <end position="24"/>
    </location>
</feature>
<name>A0A1V2VRZ9_9BURK</name>
<evidence type="ECO:0000259" key="4">
    <source>
        <dbReference type="PROSITE" id="PS01031"/>
    </source>
</evidence>
<dbReference type="InterPro" id="IPR002068">
    <property type="entry name" value="A-crystallin/Hsp20_dom"/>
</dbReference>
<feature type="domain" description="SHSP" evidence="4">
    <location>
        <begin position="67"/>
        <end position="181"/>
    </location>
</feature>
<dbReference type="EMBL" id="MUTJ01000104">
    <property type="protein sequence ID" value="ONU75361.1"/>
    <property type="molecule type" value="Genomic_DNA"/>
</dbReference>
<dbReference type="Proteomes" id="UP000188543">
    <property type="component" value="Unassembled WGS sequence"/>
</dbReference>
<evidence type="ECO:0000313" key="7">
    <source>
        <dbReference type="Proteomes" id="UP000188543"/>
    </source>
</evidence>
<dbReference type="EMBL" id="MUTJ01000106">
    <property type="protein sequence ID" value="ONU74741.1"/>
    <property type="molecule type" value="Genomic_DNA"/>
</dbReference>
<proteinExistence type="inferred from homology"/>
<evidence type="ECO:0000313" key="5">
    <source>
        <dbReference type="EMBL" id="ONU74741.1"/>
    </source>
</evidence>
<dbReference type="Pfam" id="PF00011">
    <property type="entry name" value="HSP20"/>
    <property type="match status" value="1"/>
</dbReference>
<dbReference type="PROSITE" id="PS01031">
    <property type="entry name" value="SHSP"/>
    <property type="match status" value="1"/>
</dbReference>
<dbReference type="PANTHER" id="PTHR11527">
    <property type="entry name" value="HEAT-SHOCK PROTEIN 20 FAMILY MEMBER"/>
    <property type="match status" value="1"/>
</dbReference>
<dbReference type="InterPro" id="IPR031107">
    <property type="entry name" value="Small_HSP"/>
</dbReference>
<dbReference type="CDD" id="cd06464">
    <property type="entry name" value="ACD_sHsps-like"/>
    <property type="match status" value="1"/>
</dbReference>
<dbReference type="RefSeq" id="WP_077020719.1">
    <property type="nucleotide sequence ID" value="NZ_CP098497.1"/>
</dbReference>
<dbReference type="InterPro" id="IPR008978">
    <property type="entry name" value="HSP20-like_chaperone"/>
</dbReference>
<organism evidence="5 7">
    <name type="scientific">Burkholderia cenocepacia</name>
    <dbReference type="NCBI Taxonomy" id="95486"/>
    <lineage>
        <taxon>Bacteria</taxon>
        <taxon>Pseudomonadati</taxon>
        <taxon>Pseudomonadota</taxon>
        <taxon>Betaproteobacteria</taxon>
        <taxon>Burkholderiales</taxon>
        <taxon>Burkholderiaceae</taxon>
        <taxon>Burkholderia</taxon>
        <taxon>Burkholderia cepacia complex</taxon>
    </lineage>
</organism>
<protein>
    <submittedName>
        <fullName evidence="5">Molecular chaperone Hsp20</fullName>
    </submittedName>
</protein>
<evidence type="ECO:0000313" key="6">
    <source>
        <dbReference type="EMBL" id="ONU75361.1"/>
    </source>
</evidence>
<comment type="caution">
    <text evidence="5">The sequence shown here is derived from an EMBL/GenBank/DDBJ whole genome shotgun (WGS) entry which is preliminary data.</text>
</comment>
<evidence type="ECO:0000256" key="2">
    <source>
        <dbReference type="RuleBase" id="RU003616"/>
    </source>
</evidence>